<evidence type="ECO:0000313" key="4">
    <source>
        <dbReference type="Proteomes" id="UP001295444"/>
    </source>
</evidence>
<reference evidence="3" key="1">
    <citation type="submission" date="2022-03" db="EMBL/GenBank/DDBJ databases">
        <authorList>
            <person name="Alioto T."/>
            <person name="Alioto T."/>
            <person name="Gomez Garrido J."/>
        </authorList>
    </citation>
    <scope>NUCLEOTIDE SEQUENCE</scope>
</reference>
<organism evidence="3 4">
    <name type="scientific">Pelobates cultripes</name>
    <name type="common">Western spadefoot toad</name>
    <dbReference type="NCBI Taxonomy" id="61616"/>
    <lineage>
        <taxon>Eukaryota</taxon>
        <taxon>Metazoa</taxon>
        <taxon>Chordata</taxon>
        <taxon>Craniata</taxon>
        <taxon>Vertebrata</taxon>
        <taxon>Euteleostomi</taxon>
        <taxon>Amphibia</taxon>
        <taxon>Batrachia</taxon>
        <taxon>Anura</taxon>
        <taxon>Pelobatoidea</taxon>
        <taxon>Pelobatidae</taxon>
        <taxon>Pelobates</taxon>
    </lineage>
</organism>
<gene>
    <name evidence="3" type="ORF">PECUL_23A010679</name>
</gene>
<dbReference type="Proteomes" id="UP001295444">
    <property type="component" value="Chromosome 06"/>
</dbReference>
<feature type="transmembrane region" description="Helical" evidence="2">
    <location>
        <begin position="460"/>
        <end position="482"/>
    </location>
</feature>
<name>A0AAD1SJQ6_PELCU</name>
<dbReference type="GO" id="GO:0048858">
    <property type="term" value="P:cell projection morphogenesis"/>
    <property type="evidence" value="ECO:0007669"/>
    <property type="project" value="TreeGrafter"/>
</dbReference>
<dbReference type="EMBL" id="OW240917">
    <property type="protein sequence ID" value="CAH2302803.1"/>
    <property type="molecule type" value="Genomic_DNA"/>
</dbReference>
<evidence type="ECO:0000256" key="1">
    <source>
        <dbReference type="SAM" id="MobiDB-lite"/>
    </source>
</evidence>
<dbReference type="PANTHER" id="PTHR15381">
    <property type="entry name" value="CHONDROITIN SULFATE PROTEOGLYCAN 5 -RELATED"/>
    <property type="match status" value="1"/>
</dbReference>
<evidence type="ECO:0000313" key="3">
    <source>
        <dbReference type="EMBL" id="CAH2302803.1"/>
    </source>
</evidence>
<feature type="region of interest" description="Disordered" evidence="1">
    <location>
        <begin position="271"/>
        <end position="292"/>
    </location>
</feature>
<keyword evidence="2" id="KW-1133">Transmembrane helix</keyword>
<protein>
    <submittedName>
        <fullName evidence="3">Uncharacterized protein</fullName>
    </submittedName>
</protein>
<sequence>MQQRLRTKHITDHTFPLNTVGLRFPGSIKTRTGGMEILEERDFFKEILKFHKKNRDRSTGLKALQIQTSSSRWKRKHIRDCPIRGLLYARNRQRLHEPEGKSPTKEVILNKGGSRKCVSSMDTFRDRLPKSKRGKVVSKGFKRKKFVSIVNKPKQGTMGGKQHRSWSGRKGAVVPKDLKSLSKGSISSELGLHPRGDKGLTSKEVLVRNVGSRQPNIFLIPRSKNKMGLYPEVHREMLFKEISPTNYTSSDVFSSTSKNTWLDEEGVDRMMNTSGQHSSFSDPQFQTDGSGSSPVISDYNQEWDNSNNIQKVFQSITSSTDLLQIPTNNPEGIISMFAQPFLTTTFQQLLRETLPFSTLKREEVTTRVANSTPREGLLGLVKLYSVDRSAKVSESLGCKSGYVEFGGTCSSICDLDPIYCENRGQCVIVENIGAMCRCLNTNYLCNRGECCVRSLTPIQILSIAGTCCVLVSIILGLFLALIRRTDVKIVPKYGLDGSRFWISTLFPESSDSSSSISDASDFTWSSHCDSLPDLSTFGNTKTATCDSGLWTSESTRL</sequence>
<dbReference type="AlphaFoldDB" id="A0AAD1SJQ6"/>
<dbReference type="PANTHER" id="PTHR15381:SF1">
    <property type="entry name" value="CHONDROITIN SULFATE PROTEOGLYCAN 5"/>
    <property type="match status" value="1"/>
</dbReference>
<evidence type="ECO:0000256" key="2">
    <source>
        <dbReference type="SAM" id="Phobius"/>
    </source>
</evidence>
<dbReference type="GO" id="GO:0045202">
    <property type="term" value="C:synapse"/>
    <property type="evidence" value="ECO:0007669"/>
    <property type="project" value="TreeGrafter"/>
</dbReference>
<accession>A0AAD1SJQ6</accession>
<keyword evidence="2" id="KW-0472">Membrane</keyword>
<keyword evidence="2" id="KW-0812">Transmembrane</keyword>
<keyword evidence="4" id="KW-1185">Reference proteome</keyword>
<proteinExistence type="predicted"/>